<keyword evidence="2 4" id="KW-0808">Transferase</keyword>
<evidence type="ECO:0000256" key="1">
    <source>
        <dbReference type="ARBA" id="ARBA00010688"/>
    </source>
</evidence>
<comment type="caution">
    <text evidence="6">The sequence shown here is derived from an EMBL/GenBank/DDBJ whole genome shotgun (WGS) entry which is preliminary data.</text>
</comment>
<dbReference type="GO" id="GO:0006796">
    <property type="term" value="P:phosphate-containing compound metabolic process"/>
    <property type="evidence" value="ECO:0007669"/>
    <property type="project" value="UniProtKB-ARBA"/>
</dbReference>
<dbReference type="InterPro" id="IPR002139">
    <property type="entry name" value="Ribo/fructo_kinase"/>
</dbReference>
<dbReference type="PANTHER" id="PTHR10584">
    <property type="entry name" value="SUGAR KINASE"/>
    <property type="match status" value="1"/>
</dbReference>
<dbReference type="SUPFAM" id="SSF53613">
    <property type="entry name" value="Ribokinase-like"/>
    <property type="match status" value="1"/>
</dbReference>
<dbReference type="EMBL" id="SLZZ01000034">
    <property type="protein sequence ID" value="TCS74828.1"/>
    <property type="molecule type" value="Genomic_DNA"/>
</dbReference>
<evidence type="ECO:0000256" key="2">
    <source>
        <dbReference type="ARBA" id="ARBA00022679"/>
    </source>
</evidence>
<sequence length="322" mass="35309">MGKFGPIDVIVLNSHGVGQVCHIKRFPRRGETLEATNWHVEEDGGKGATVSVALGRLGVSTGYIGKVGYDPWGDMGDQWMSESGVDTTYMYRDHCVSTGTGLIMIEDDSTNTIVDGDSACQALTWEETHDAIDAMKEARVFITGFGMPFRKALDGAKIAKEEYRMITFCNVSPLPSEEMGDLSFLDYMVLNDVEAKTLCDLPEDTDESSINILKQIKEKYHCKGVIMTCSSKGSAVLDGNDYWKVAPTPVKAVDTIGAGDGYLAAVAANLVWGKDLRKATEWASKYAAYKVTRPGSMTKKPGCGYPQKEEVNAFMRRVEKYS</sequence>
<dbReference type="PRINTS" id="PR00990">
    <property type="entry name" value="RIBOKINASE"/>
</dbReference>
<protein>
    <submittedName>
        <fullName evidence="6">Ribokinase</fullName>
    </submittedName>
</protein>
<dbReference type="PROSITE" id="PS00584">
    <property type="entry name" value="PFKB_KINASES_2"/>
    <property type="match status" value="1"/>
</dbReference>
<dbReference type="Pfam" id="PF00294">
    <property type="entry name" value="PfkB"/>
    <property type="match status" value="1"/>
</dbReference>
<evidence type="ECO:0000259" key="5">
    <source>
        <dbReference type="Pfam" id="PF00294"/>
    </source>
</evidence>
<dbReference type="Gene3D" id="3.40.1190.20">
    <property type="match status" value="1"/>
</dbReference>
<dbReference type="GO" id="GO:0016301">
    <property type="term" value="F:kinase activity"/>
    <property type="evidence" value="ECO:0007669"/>
    <property type="project" value="UniProtKB-KW"/>
</dbReference>
<organism evidence="6 7">
    <name type="scientific">Muricomes intestini</name>
    <dbReference type="NCBI Taxonomy" id="1796634"/>
    <lineage>
        <taxon>Bacteria</taxon>
        <taxon>Bacillati</taxon>
        <taxon>Bacillota</taxon>
        <taxon>Clostridia</taxon>
        <taxon>Lachnospirales</taxon>
        <taxon>Lachnospiraceae</taxon>
        <taxon>Muricomes</taxon>
    </lineage>
</organism>
<reference evidence="6 7" key="1">
    <citation type="submission" date="2019-03" db="EMBL/GenBank/DDBJ databases">
        <title>Genomic Encyclopedia of Type Strains, Phase IV (KMG-IV): sequencing the most valuable type-strain genomes for metagenomic binning, comparative biology and taxonomic classification.</title>
        <authorList>
            <person name="Goeker M."/>
        </authorList>
    </citation>
    <scope>NUCLEOTIDE SEQUENCE [LARGE SCALE GENOMIC DNA]</scope>
    <source>
        <strain evidence="6 7">DSM 29489</strain>
    </source>
</reference>
<evidence type="ECO:0000256" key="3">
    <source>
        <dbReference type="ARBA" id="ARBA00022777"/>
    </source>
</evidence>
<dbReference type="InterPro" id="IPR011611">
    <property type="entry name" value="PfkB_dom"/>
</dbReference>
<dbReference type="InterPro" id="IPR002173">
    <property type="entry name" value="Carboh/pur_kinase_PfkB_CS"/>
</dbReference>
<accession>A0A4R3K179</accession>
<comment type="similarity">
    <text evidence="1 4">Belongs to the carbohydrate kinase PfkB family.</text>
</comment>
<dbReference type="OrthoDB" id="9775849at2"/>
<keyword evidence="7" id="KW-1185">Reference proteome</keyword>
<name>A0A4R3K179_9FIRM</name>
<dbReference type="Proteomes" id="UP000295726">
    <property type="component" value="Unassembled WGS sequence"/>
</dbReference>
<evidence type="ECO:0000313" key="6">
    <source>
        <dbReference type="EMBL" id="TCS74828.1"/>
    </source>
</evidence>
<dbReference type="AlphaFoldDB" id="A0A4R3K179"/>
<dbReference type="InterPro" id="IPR029056">
    <property type="entry name" value="Ribokinase-like"/>
</dbReference>
<dbReference type="PANTHER" id="PTHR10584:SF166">
    <property type="entry name" value="RIBOKINASE"/>
    <property type="match status" value="1"/>
</dbReference>
<feature type="domain" description="Carbohydrate kinase PfkB" evidence="5">
    <location>
        <begin position="42"/>
        <end position="300"/>
    </location>
</feature>
<proteinExistence type="inferred from homology"/>
<keyword evidence="3 4" id="KW-0418">Kinase</keyword>
<evidence type="ECO:0000313" key="7">
    <source>
        <dbReference type="Proteomes" id="UP000295726"/>
    </source>
</evidence>
<gene>
    <name evidence="6" type="ORF">EDD59_1346</name>
</gene>
<dbReference type="RefSeq" id="WP_132383627.1">
    <property type="nucleotide sequence ID" value="NZ_SLZZ01000034.1"/>
</dbReference>
<evidence type="ECO:0000256" key="4">
    <source>
        <dbReference type="RuleBase" id="RU003704"/>
    </source>
</evidence>